<name>A0A955LKQ1_UNCKA</name>
<dbReference type="Gene3D" id="1.10.287.130">
    <property type="match status" value="1"/>
</dbReference>
<evidence type="ECO:0000256" key="2">
    <source>
        <dbReference type="ARBA" id="ARBA00012438"/>
    </source>
</evidence>
<dbReference type="GO" id="GO:0000156">
    <property type="term" value="F:phosphorelay response regulator activity"/>
    <property type="evidence" value="ECO:0007669"/>
    <property type="project" value="TreeGrafter"/>
</dbReference>
<dbReference type="AlphaFoldDB" id="A0A955LKQ1"/>
<evidence type="ECO:0000313" key="9">
    <source>
        <dbReference type="Proteomes" id="UP000751518"/>
    </source>
</evidence>
<dbReference type="Pfam" id="PF00512">
    <property type="entry name" value="HisKA"/>
    <property type="match status" value="1"/>
</dbReference>
<keyword evidence="3" id="KW-0597">Phosphoprotein</keyword>
<dbReference type="InterPro" id="IPR003661">
    <property type="entry name" value="HisK_dim/P_dom"/>
</dbReference>
<dbReference type="SUPFAM" id="SSF47384">
    <property type="entry name" value="Homodimeric domain of signal transducing histidine kinase"/>
    <property type="match status" value="1"/>
</dbReference>
<dbReference type="InterPro" id="IPR036097">
    <property type="entry name" value="HisK_dim/P_sf"/>
</dbReference>
<dbReference type="Pfam" id="PF02518">
    <property type="entry name" value="HATPase_c"/>
    <property type="match status" value="1"/>
</dbReference>
<dbReference type="Proteomes" id="UP000751518">
    <property type="component" value="Unassembled WGS sequence"/>
</dbReference>
<keyword evidence="6" id="KW-1133">Transmembrane helix</keyword>
<evidence type="ECO:0000256" key="5">
    <source>
        <dbReference type="ARBA" id="ARBA00022777"/>
    </source>
</evidence>
<dbReference type="InterPro" id="IPR004358">
    <property type="entry name" value="Sig_transdc_His_kin-like_C"/>
</dbReference>
<feature type="transmembrane region" description="Helical" evidence="6">
    <location>
        <begin position="161"/>
        <end position="181"/>
    </location>
</feature>
<keyword evidence="4" id="KW-0808">Transferase</keyword>
<keyword evidence="6" id="KW-0472">Membrane</keyword>
<dbReference type="InterPro" id="IPR003594">
    <property type="entry name" value="HATPase_dom"/>
</dbReference>
<feature type="transmembrane region" description="Helical" evidence="6">
    <location>
        <begin position="122"/>
        <end position="149"/>
    </location>
</feature>
<reference evidence="8" key="2">
    <citation type="journal article" date="2021" name="Microbiome">
        <title>Successional dynamics and alternative stable states in a saline activated sludge microbial community over 9 years.</title>
        <authorList>
            <person name="Wang Y."/>
            <person name="Ye J."/>
            <person name="Ju F."/>
            <person name="Liu L."/>
            <person name="Boyd J.A."/>
            <person name="Deng Y."/>
            <person name="Parks D.H."/>
            <person name="Jiang X."/>
            <person name="Yin X."/>
            <person name="Woodcroft B.J."/>
            <person name="Tyson G.W."/>
            <person name="Hugenholtz P."/>
            <person name="Polz M.F."/>
            <person name="Zhang T."/>
        </authorList>
    </citation>
    <scope>NUCLEOTIDE SEQUENCE</scope>
    <source>
        <strain evidence="8">HKST-UBA03</strain>
    </source>
</reference>
<gene>
    <name evidence="8" type="ORF">KC614_03585</name>
</gene>
<sequence>MSYKDLTAKFNKFILFGYKGELTNDAYRRLRTVNTVSFILLLTLTVFTSLDLFIFNKPYVAVVEAMGVLAGVCYVIVQHRIKSILVITNGSIAILTGILLSINYLNGFTQSNYFWMYLIPPFAFYAGGYISGLFWSGIILIWFIASFVLTSMGLIGTPITLEAGIDLIASFGIITLLSFFYEFARGQAIVDLSEANEEMRRLIYVVSHDLRTPLTALRGYARFLREDLERKTIENMRGDIEKVELMSSNMGMMIDDLLNLSRVGRNIEEKVVFSTKDIVDLIVIESETAIKQKKINVQIVEPLPRIYSSRRKFEEVMRNLFSNAIKYMGSSENPYIEIGVVDKEKEYDFYVKDHGVGIDKKYHDKIFELFVRHENIGEGSGIGLSIVKGFVEDMGGKVWVNSRIGGGSTFWFSVPKEKHPVQTTSPEQDNSQSVVE</sequence>
<accession>A0A955LKQ1</accession>
<dbReference type="EC" id="2.7.13.3" evidence="2"/>
<comment type="catalytic activity">
    <reaction evidence="1">
        <text>ATP + protein L-histidine = ADP + protein N-phospho-L-histidine.</text>
        <dbReference type="EC" id="2.7.13.3"/>
    </reaction>
</comment>
<reference evidence="8" key="1">
    <citation type="submission" date="2020-04" db="EMBL/GenBank/DDBJ databases">
        <authorList>
            <person name="Zhang T."/>
        </authorList>
    </citation>
    <scope>NUCLEOTIDE SEQUENCE</scope>
    <source>
        <strain evidence="8">HKST-UBA03</strain>
    </source>
</reference>
<dbReference type="Pfam" id="PF20966">
    <property type="entry name" value="MASE6"/>
    <property type="match status" value="1"/>
</dbReference>
<dbReference type="PANTHER" id="PTHR42878:SF15">
    <property type="entry name" value="BACTERIOPHYTOCHROME"/>
    <property type="match status" value="1"/>
</dbReference>
<protein>
    <recommendedName>
        <fullName evidence="2">histidine kinase</fullName>
        <ecNumber evidence="2">2.7.13.3</ecNumber>
    </recommendedName>
</protein>
<dbReference type="EMBL" id="JAGQKZ010000031">
    <property type="protein sequence ID" value="MCA9392258.1"/>
    <property type="molecule type" value="Genomic_DNA"/>
</dbReference>
<dbReference type="SMART" id="SM00387">
    <property type="entry name" value="HATPase_c"/>
    <property type="match status" value="1"/>
</dbReference>
<dbReference type="InterPro" id="IPR050351">
    <property type="entry name" value="BphY/WalK/GraS-like"/>
</dbReference>
<evidence type="ECO:0000256" key="4">
    <source>
        <dbReference type="ARBA" id="ARBA00022679"/>
    </source>
</evidence>
<dbReference type="GO" id="GO:0000155">
    <property type="term" value="F:phosphorelay sensor kinase activity"/>
    <property type="evidence" value="ECO:0007669"/>
    <property type="project" value="InterPro"/>
</dbReference>
<evidence type="ECO:0000256" key="3">
    <source>
        <dbReference type="ARBA" id="ARBA00022553"/>
    </source>
</evidence>
<feature type="transmembrane region" description="Helical" evidence="6">
    <location>
        <begin position="33"/>
        <end position="53"/>
    </location>
</feature>
<feature type="transmembrane region" description="Helical" evidence="6">
    <location>
        <begin position="59"/>
        <end position="77"/>
    </location>
</feature>
<feature type="transmembrane region" description="Helical" evidence="6">
    <location>
        <begin position="84"/>
        <end position="102"/>
    </location>
</feature>
<dbReference type="InterPro" id="IPR036890">
    <property type="entry name" value="HATPase_C_sf"/>
</dbReference>
<dbReference type="SUPFAM" id="SSF55874">
    <property type="entry name" value="ATPase domain of HSP90 chaperone/DNA topoisomerase II/histidine kinase"/>
    <property type="match status" value="1"/>
</dbReference>
<proteinExistence type="predicted"/>
<keyword evidence="6" id="KW-0812">Transmembrane</keyword>
<organism evidence="8 9">
    <name type="scientific">candidate division WWE3 bacterium</name>
    <dbReference type="NCBI Taxonomy" id="2053526"/>
    <lineage>
        <taxon>Bacteria</taxon>
        <taxon>Katanobacteria</taxon>
    </lineage>
</organism>
<dbReference type="CDD" id="cd00082">
    <property type="entry name" value="HisKA"/>
    <property type="match status" value="1"/>
</dbReference>
<dbReference type="PROSITE" id="PS50109">
    <property type="entry name" value="HIS_KIN"/>
    <property type="match status" value="1"/>
</dbReference>
<evidence type="ECO:0000256" key="1">
    <source>
        <dbReference type="ARBA" id="ARBA00000085"/>
    </source>
</evidence>
<dbReference type="InterPro" id="IPR048435">
    <property type="entry name" value="MASE6"/>
</dbReference>
<evidence type="ECO:0000256" key="6">
    <source>
        <dbReference type="SAM" id="Phobius"/>
    </source>
</evidence>
<dbReference type="PRINTS" id="PR00344">
    <property type="entry name" value="BCTRLSENSOR"/>
</dbReference>
<evidence type="ECO:0000313" key="8">
    <source>
        <dbReference type="EMBL" id="MCA9392258.1"/>
    </source>
</evidence>
<feature type="domain" description="Histidine kinase" evidence="7">
    <location>
        <begin position="205"/>
        <end position="418"/>
    </location>
</feature>
<dbReference type="InterPro" id="IPR005467">
    <property type="entry name" value="His_kinase_dom"/>
</dbReference>
<keyword evidence="5 8" id="KW-0418">Kinase</keyword>
<comment type="caution">
    <text evidence="8">The sequence shown here is derived from an EMBL/GenBank/DDBJ whole genome shotgun (WGS) entry which is preliminary data.</text>
</comment>
<dbReference type="GO" id="GO:0007234">
    <property type="term" value="P:osmosensory signaling via phosphorelay pathway"/>
    <property type="evidence" value="ECO:0007669"/>
    <property type="project" value="TreeGrafter"/>
</dbReference>
<evidence type="ECO:0000259" key="7">
    <source>
        <dbReference type="PROSITE" id="PS50109"/>
    </source>
</evidence>
<dbReference type="SMART" id="SM00388">
    <property type="entry name" value="HisKA"/>
    <property type="match status" value="1"/>
</dbReference>
<dbReference type="PANTHER" id="PTHR42878">
    <property type="entry name" value="TWO-COMPONENT HISTIDINE KINASE"/>
    <property type="match status" value="1"/>
</dbReference>
<dbReference type="GO" id="GO:0030295">
    <property type="term" value="F:protein kinase activator activity"/>
    <property type="evidence" value="ECO:0007669"/>
    <property type="project" value="TreeGrafter"/>
</dbReference>
<dbReference type="Gene3D" id="3.30.565.10">
    <property type="entry name" value="Histidine kinase-like ATPase, C-terminal domain"/>
    <property type="match status" value="1"/>
</dbReference>